<sequence length="136" mass="15823">MPLILVDFECIRCGHIFEKIVKSHIKFTGCPKCWDGVFMDFAKRIITPSSTYLGNQDEDWIKSVREVVDKEGGRHAQEFLKNPTRDNYKRWMKSEGLRPLDKGEGPTKPAPVDMQQLTDKTFDLHRKRTRIEVKGD</sequence>
<accession>A0A6M3L4E2</accession>
<evidence type="ECO:0000313" key="2">
    <source>
        <dbReference type="EMBL" id="QJH99470.1"/>
    </source>
</evidence>
<dbReference type="EMBL" id="MT144790">
    <property type="protein sequence ID" value="QJH99470.1"/>
    <property type="molecule type" value="Genomic_DNA"/>
</dbReference>
<protein>
    <submittedName>
        <fullName evidence="1">Uncharacterized protein</fullName>
    </submittedName>
</protein>
<dbReference type="EMBL" id="MT142860">
    <property type="protein sequence ID" value="QJA89667.1"/>
    <property type="molecule type" value="Genomic_DNA"/>
</dbReference>
<gene>
    <name evidence="1" type="ORF">MM415B02518_0010</name>
    <name evidence="2" type="ORF">TM448B01595_0013</name>
</gene>
<reference evidence="1" key="1">
    <citation type="submission" date="2020-03" db="EMBL/GenBank/DDBJ databases">
        <title>The deep terrestrial virosphere.</title>
        <authorList>
            <person name="Holmfeldt K."/>
            <person name="Nilsson E."/>
            <person name="Simone D."/>
            <person name="Lopez-Fernandez M."/>
            <person name="Wu X."/>
            <person name="de Brujin I."/>
            <person name="Lundin D."/>
            <person name="Andersson A."/>
            <person name="Bertilsson S."/>
            <person name="Dopson M."/>
        </authorList>
    </citation>
    <scope>NUCLEOTIDE SEQUENCE</scope>
    <source>
        <strain evidence="1">MM415B02518</strain>
        <strain evidence="2">TM448B01595</strain>
    </source>
</reference>
<proteinExistence type="predicted"/>
<dbReference type="AlphaFoldDB" id="A0A6M3L4E2"/>
<organism evidence="1">
    <name type="scientific">viral metagenome</name>
    <dbReference type="NCBI Taxonomy" id="1070528"/>
    <lineage>
        <taxon>unclassified sequences</taxon>
        <taxon>metagenomes</taxon>
        <taxon>organismal metagenomes</taxon>
    </lineage>
</organism>
<name>A0A6M3L4E2_9ZZZZ</name>
<evidence type="ECO:0000313" key="1">
    <source>
        <dbReference type="EMBL" id="QJA89667.1"/>
    </source>
</evidence>